<dbReference type="InterPro" id="IPR050229">
    <property type="entry name" value="GlpE_sulfurtransferase"/>
</dbReference>
<feature type="domain" description="Rhodanese" evidence="1">
    <location>
        <begin position="21"/>
        <end position="105"/>
    </location>
</feature>
<dbReference type="InterPro" id="IPR009078">
    <property type="entry name" value="Ferritin-like_SF"/>
</dbReference>
<dbReference type="HOGENOM" id="CLU_084155_0_0_7"/>
<sequence>MTTAAKTMSVDQARAFLDRRSPGDHSLLDVRQGWEYEEFHLPGARHVPLADLLDRLDEIDRDKPVLVYCLSGGRSHSAASLLDGQGYADVATMAGGIMAWQGQTAFGPAALGMVEFTGRETPQEVVLKAYAMENILQEFYILRADLAETLERIELFMELAGFEDRHKDTLFALYQKLMGEKMDRKLFDEVALAGAGAKGGAGAGEAVAEGGVGILEYLDVFGEAFDADQGVLQFASMIEAQALDYYLRCGRRAERDDARDVFATLAREEKAHLKLLARFMDRRGE</sequence>
<dbReference type="CDD" id="cd01045">
    <property type="entry name" value="Ferritin_like_AB"/>
    <property type="match status" value="1"/>
</dbReference>
<dbReference type="EMBL" id="CP002431">
    <property type="protein sequence ID" value="ADU62234.1"/>
    <property type="molecule type" value="Genomic_DNA"/>
</dbReference>
<dbReference type="Gene3D" id="3.40.250.10">
    <property type="entry name" value="Rhodanese-like domain"/>
    <property type="match status" value="1"/>
</dbReference>
<dbReference type="GO" id="GO:0004792">
    <property type="term" value="F:thiosulfate-cyanide sulfurtransferase activity"/>
    <property type="evidence" value="ECO:0007669"/>
    <property type="project" value="InterPro"/>
</dbReference>
<dbReference type="SUPFAM" id="SSF47240">
    <property type="entry name" value="Ferritin-like"/>
    <property type="match status" value="1"/>
</dbReference>
<gene>
    <name evidence="2" type="ordered locus">Daes_1220</name>
</gene>
<reference evidence="3" key="1">
    <citation type="submission" date="2010-12" db="EMBL/GenBank/DDBJ databases">
        <title>Complete sequence of Desulfovibrio aespoeensis Aspo-2.</title>
        <authorList>
            <consortium name="US DOE Joint Genome Institute"/>
            <person name="Lucas S."/>
            <person name="Copeland A."/>
            <person name="Lapidus A."/>
            <person name="Cheng J.-F."/>
            <person name="Goodwin L."/>
            <person name="Pitluck S."/>
            <person name="Chertkov O."/>
            <person name="Misra M."/>
            <person name="Detter J.C."/>
            <person name="Han C."/>
            <person name="Tapia R."/>
            <person name="Land M."/>
            <person name="Hauser L."/>
            <person name="Kyrpides N."/>
            <person name="Ivanova N."/>
            <person name="Ovchinnikova G."/>
            <person name="Pedersen K."/>
            <person name="Jagevall S."/>
            <person name="Hazen T."/>
            <person name="Woyke T."/>
        </authorList>
    </citation>
    <scope>NUCLEOTIDE SEQUENCE [LARGE SCALE GENOMIC DNA]</scope>
    <source>
        <strain evidence="3">ATCC 700646 / DSM 10631 / Aspo-2</strain>
    </source>
</reference>
<keyword evidence="3" id="KW-1185">Reference proteome</keyword>
<dbReference type="PANTHER" id="PTHR43031:SF1">
    <property type="entry name" value="PYRIDINE NUCLEOTIDE-DISULPHIDE OXIDOREDUCTASE"/>
    <property type="match status" value="1"/>
</dbReference>
<dbReference type="SUPFAM" id="SSF52821">
    <property type="entry name" value="Rhodanese/Cell cycle control phosphatase"/>
    <property type="match status" value="1"/>
</dbReference>
<proteinExistence type="predicted"/>
<dbReference type="InterPro" id="IPR012347">
    <property type="entry name" value="Ferritin-like"/>
</dbReference>
<dbReference type="Gene3D" id="1.20.1260.10">
    <property type="match status" value="1"/>
</dbReference>
<protein>
    <submittedName>
        <fullName evidence="2">Rhodanese domain protein</fullName>
    </submittedName>
</protein>
<dbReference type="KEGG" id="das:Daes_1220"/>
<dbReference type="RefSeq" id="WP_013514165.1">
    <property type="nucleotide sequence ID" value="NC_014844.1"/>
</dbReference>
<evidence type="ECO:0000313" key="2">
    <source>
        <dbReference type="EMBL" id="ADU62234.1"/>
    </source>
</evidence>
<evidence type="ECO:0000259" key="1">
    <source>
        <dbReference type="PROSITE" id="PS50206"/>
    </source>
</evidence>
<dbReference type="Proteomes" id="UP000002191">
    <property type="component" value="Chromosome"/>
</dbReference>
<dbReference type="SMART" id="SM00450">
    <property type="entry name" value="RHOD"/>
    <property type="match status" value="1"/>
</dbReference>
<dbReference type="PANTHER" id="PTHR43031">
    <property type="entry name" value="FAD-DEPENDENT OXIDOREDUCTASE"/>
    <property type="match status" value="1"/>
</dbReference>
<dbReference type="Pfam" id="PF00581">
    <property type="entry name" value="Rhodanese"/>
    <property type="match status" value="1"/>
</dbReference>
<dbReference type="InterPro" id="IPR001307">
    <property type="entry name" value="Thiosulphate_STrfase_CS"/>
</dbReference>
<dbReference type="OrthoDB" id="285281at2"/>
<dbReference type="InterPro" id="IPR036873">
    <property type="entry name" value="Rhodanese-like_dom_sf"/>
</dbReference>
<dbReference type="STRING" id="643562.Daes_1220"/>
<reference evidence="2 3" key="2">
    <citation type="journal article" date="2014" name="Genome Announc.">
        <title>Complete Genome Sequence of the Subsurface, Mesophilic Sulfate-Reducing Bacterium Desulfovibrio aespoeensis Aspo-2.</title>
        <authorList>
            <person name="Pedersen K."/>
            <person name="Bengtsson A."/>
            <person name="Edlund J."/>
            <person name="Rabe L."/>
            <person name="Hazen T."/>
            <person name="Chakraborty R."/>
            <person name="Goodwin L."/>
            <person name="Shapiro N."/>
        </authorList>
    </citation>
    <scope>NUCLEOTIDE SEQUENCE [LARGE SCALE GENOMIC DNA]</scope>
    <source>
        <strain evidence="3">ATCC 700646 / DSM 10631 / Aspo-2</strain>
    </source>
</reference>
<dbReference type="AlphaFoldDB" id="E6VU41"/>
<dbReference type="PROSITE" id="PS50206">
    <property type="entry name" value="RHODANESE_3"/>
    <property type="match status" value="1"/>
</dbReference>
<organism evidence="2 3">
    <name type="scientific">Pseudodesulfovibrio aespoeensis (strain ATCC 700646 / DSM 10631 / Aspo-2)</name>
    <name type="common">Desulfovibrio aespoeensis</name>
    <dbReference type="NCBI Taxonomy" id="643562"/>
    <lineage>
        <taxon>Bacteria</taxon>
        <taxon>Pseudomonadati</taxon>
        <taxon>Thermodesulfobacteriota</taxon>
        <taxon>Desulfovibrionia</taxon>
        <taxon>Desulfovibrionales</taxon>
        <taxon>Desulfovibrionaceae</taxon>
    </lineage>
</organism>
<dbReference type="eggNOG" id="COG1633">
    <property type="taxonomic scope" value="Bacteria"/>
</dbReference>
<dbReference type="PROSITE" id="PS00380">
    <property type="entry name" value="RHODANESE_1"/>
    <property type="match status" value="1"/>
</dbReference>
<accession>E6VU41</accession>
<evidence type="ECO:0000313" key="3">
    <source>
        <dbReference type="Proteomes" id="UP000002191"/>
    </source>
</evidence>
<dbReference type="eggNOG" id="COG0607">
    <property type="taxonomic scope" value="Bacteria"/>
</dbReference>
<dbReference type="CDD" id="cd00158">
    <property type="entry name" value="RHOD"/>
    <property type="match status" value="1"/>
</dbReference>
<name>E6VU41_PSEA9</name>
<dbReference type="InterPro" id="IPR001763">
    <property type="entry name" value="Rhodanese-like_dom"/>
</dbReference>